<accession>A0ACB8U4Q3</accession>
<keyword evidence="2" id="KW-1185">Reference proteome</keyword>
<evidence type="ECO:0000313" key="1">
    <source>
        <dbReference type="EMBL" id="KAI0089209.1"/>
    </source>
</evidence>
<dbReference type="EMBL" id="MU274911">
    <property type="protein sequence ID" value="KAI0089209.1"/>
    <property type="molecule type" value="Genomic_DNA"/>
</dbReference>
<dbReference type="Proteomes" id="UP001055072">
    <property type="component" value="Unassembled WGS sequence"/>
</dbReference>
<name>A0ACB8U4Q3_9APHY</name>
<gene>
    <name evidence="1" type="ORF">BDY19DRAFT_131178</name>
</gene>
<organism evidence="1 2">
    <name type="scientific">Irpex rosettiformis</name>
    <dbReference type="NCBI Taxonomy" id="378272"/>
    <lineage>
        <taxon>Eukaryota</taxon>
        <taxon>Fungi</taxon>
        <taxon>Dikarya</taxon>
        <taxon>Basidiomycota</taxon>
        <taxon>Agaricomycotina</taxon>
        <taxon>Agaricomycetes</taxon>
        <taxon>Polyporales</taxon>
        <taxon>Irpicaceae</taxon>
        <taxon>Irpex</taxon>
    </lineage>
</organism>
<protein>
    <submittedName>
        <fullName evidence="1">Fungal-specific transcription factor domain-containing protein</fullName>
    </submittedName>
</protein>
<proteinExistence type="predicted"/>
<evidence type="ECO:0000313" key="2">
    <source>
        <dbReference type="Proteomes" id="UP001055072"/>
    </source>
</evidence>
<comment type="caution">
    <text evidence="1">The sequence shown here is derived from an EMBL/GenBank/DDBJ whole genome shotgun (WGS) entry which is preliminary data.</text>
</comment>
<sequence length="836" mass="92545">MVKTSQNTPADTPEPQVGSRRKADDDEHSSRSSKKARTRVSYSCGECHRRKQKCDRQIPCSHCIARKVPELCQPYTPGKSDQDLHARLARVEQVLATALPDHWRGSQGSGLNQNGRSSLSPGVDDDKNSQADDEDVSGGIYESGRWYGNAASGSMAASAMLEKLQNVVDTKPPDHEAASSSLSVDQLPSDIFKNDGNAALLVSSDSSPADNLKALVQECGVSPHKISELLHELPPRQLTDKLVDVYFTGINWTRYPISEKNFRSGYSSIYNDGAAVNPNEFRFLPLLFVILAIAVRLAPEQISGDSRTRRLTSQRYYWCSRRSLLIAAAIHTDCLEVVITRLLSARFLLFDRKMTECWSQLGAAVRTAQALGLHRDCGSLQGLDPFQVEHRRRIWSYLYHADRSYALVLGRPSAIQDDYTSTLPPANVEDENNVIIRGPLPMTTPTKMTFVVLRHTLSGIMGRISHFFQKVNSPRHYNDVLALDDELVKFTQSLPPYYSLDPDTSLDETHFYIPAHRFLLVTEILFVRITLHRPFLLRRLSSDKYLRSRKACFECAMQDFSIRRRFLGTSSALNEVKDPVTSAYREFQAAMISGIYLVLYPKGREAETMSMIVEGFIKDHDRDVDHTTKRELTIIQFLKTKYQNILKGSPKSEDISTMPSPSVGDKPHTEAQLLLQLSNSSPRSGYNMNAPRVAGPNFASNNAGSQQVQSPVSYALSPVYSNSSPSGAPAIPAVQNLQRSDSVSVGGSPGNEEESAAQSLLDQWCSVFSNGPVISSDGMAGGQSLPWSTPGISDMSGFLTAPVNPHPNGVPMPEVDGTDWSYWENLVNQIRSGPLA</sequence>
<reference evidence="1" key="1">
    <citation type="journal article" date="2021" name="Environ. Microbiol.">
        <title>Gene family expansions and transcriptome signatures uncover fungal adaptations to wood decay.</title>
        <authorList>
            <person name="Hage H."/>
            <person name="Miyauchi S."/>
            <person name="Viragh M."/>
            <person name="Drula E."/>
            <person name="Min B."/>
            <person name="Chaduli D."/>
            <person name="Navarro D."/>
            <person name="Favel A."/>
            <person name="Norest M."/>
            <person name="Lesage-Meessen L."/>
            <person name="Balint B."/>
            <person name="Merenyi Z."/>
            <person name="de Eugenio L."/>
            <person name="Morin E."/>
            <person name="Martinez A.T."/>
            <person name="Baldrian P."/>
            <person name="Stursova M."/>
            <person name="Martinez M.J."/>
            <person name="Novotny C."/>
            <person name="Magnuson J.K."/>
            <person name="Spatafora J.W."/>
            <person name="Maurice S."/>
            <person name="Pangilinan J."/>
            <person name="Andreopoulos W."/>
            <person name="LaButti K."/>
            <person name="Hundley H."/>
            <person name="Na H."/>
            <person name="Kuo A."/>
            <person name="Barry K."/>
            <person name="Lipzen A."/>
            <person name="Henrissat B."/>
            <person name="Riley R."/>
            <person name="Ahrendt S."/>
            <person name="Nagy L.G."/>
            <person name="Grigoriev I.V."/>
            <person name="Martin F."/>
            <person name="Rosso M.N."/>
        </authorList>
    </citation>
    <scope>NUCLEOTIDE SEQUENCE</scope>
    <source>
        <strain evidence="1">CBS 384.51</strain>
    </source>
</reference>